<comment type="caution">
    <text evidence="1">The sequence shown here is derived from an EMBL/GenBank/DDBJ whole genome shotgun (WGS) entry which is preliminary data.</text>
</comment>
<reference evidence="1" key="1">
    <citation type="submission" date="2022-04" db="EMBL/GenBank/DDBJ databases">
        <title>Jade perch genome.</title>
        <authorList>
            <person name="Chao B."/>
        </authorList>
    </citation>
    <scope>NUCLEOTIDE SEQUENCE</scope>
    <source>
        <strain evidence="1">CB-2022</strain>
    </source>
</reference>
<keyword evidence="2" id="KW-1185">Reference proteome</keyword>
<evidence type="ECO:0000313" key="1">
    <source>
        <dbReference type="EMBL" id="KAI3356449.1"/>
    </source>
</evidence>
<dbReference type="Proteomes" id="UP000831701">
    <property type="component" value="Chromosome 20"/>
</dbReference>
<gene>
    <name evidence="1" type="ORF">L3Q82_017661</name>
</gene>
<sequence length="115" mass="12833">MEAFPSEEHAKELKDPSFTFLVSEEEKSPIGVFSTVNSIFNLLGFAGPITIQGKAVVRELCTEHYEWDAPIPTEKETQCKPGKDSLKALEQLHIPRPYLPCFLALHATQGTMCLL</sequence>
<protein>
    <submittedName>
        <fullName evidence="1">Uncharacterized protein</fullName>
    </submittedName>
</protein>
<organism evidence="1 2">
    <name type="scientific">Scortum barcoo</name>
    <name type="common">barcoo grunter</name>
    <dbReference type="NCBI Taxonomy" id="214431"/>
    <lineage>
        <taxon>Eukaryota</taxon>
        <taxon>Metazoa</taxon>
        <taxon>Chordata</taxon>
        <taxon>Craniata</taxon>
        <taxon>Vertebrata</taxon>
        <taxon>Euteleostomi</taxon>
        <taxon>Actinopterygii</taxon>
        <taxon>Neopterygii</taxon>
        <taxon>Teleostei</taxon>
        <taxon>Neoteleostei</taxon>
        <taxon>Acanthomorphata</taxon>
        <taxon>Eupercaria</taxon>
        <taxon>Centrarchiformes</taxon>
        <taxon>Terapontoidei</taxon>
        <taxon>Terapontidae</taxon>
        <taxon>Scortum</taxon>
    </lineage>
</organism>
<evidence type="ECO:0000313" key="2">
    <source>
        <dbReference type="Proteomes" id="UP000831701"/>
    </source>
</evidence>
<dbReference type="EMBL" id="CM041550">
    <property type="protein sequence ID" value="KAI3356449.1"/>
    <property type="molecule type" value="Genomic_DNA"/>
</dbReference>
<accession>A0ACB8VLN5</accession>
<name>A0ACB8VLN5_9TELE</name>
<proteinExistence type="predicted"/>